<comment type="caution">
    <text evidence="1">The sequence shown here is derived from an EMBL/GenBank/DDBJ whole genome shotgun (WGS) entry which is preliminary data.</text>
</comment>
<name>A0ABY2I0Q0_9MICO</name>
<proteinExistence type="predicted"/>
<organism evidence="1 2">
    <name type="scientific">Cryobacterium flavum</name>
    <dbReference type="NCBI Taxonomy" id="1424659"/>
    <lineage>
        <taxon>Bacteria</taxon>
        <taxon>Bacillati</taxon>
        <taxon>Actinomycetota</taxon>
        <taxon>Actinomycetes</taxon>
        <taxon>Micrococcales</taxon>
        <taxon>Microbacteriaceae</taxon>
        <taxon>Cryobacterium</taxon>
    </lineage>
</organism>
<protein>
    <recommendedName>
        <fullName evidence="3">Transposase</fullName>
    </recommendedName>
</protein>
<sequence length="84" mass="9990">MPYSESPAAPWHRAFFPPPQPDHATAVWRHAVRALVRRLNPARRRRSNTRVIKRKVSKWPAKRFHHAHWPQPIHEPEITIQVLN</sequence>
<evidence type="ECO:0000313" key="2">
    <source>
        <dbReference type="Proteomes" id="UP000298252"/>
    </source>
</evidence>
<dbReference type="EMBL" id="SOFD01000041">
    <property type="protein sequence ID" value="TFB73120.1"/>
    <property type="molecule type" value="Genomic_DNA"/>
</dbReference>
<evidence type="ECO:0008006" key="3">
    <source>
        <dbReference type="Google" id="ProtNLM"/>
    </source>
</evidence>
<gene>
    <name evidence="1" type="ORF">E3O21_18840</name>
</gene>
<reference evidence="1 2" key="1">
    <citation type="submission" date="2019-03" db="EMBL/GenBank/DDBJ databases">
        <title>Genomics of glacier-inhabiting Cryobacterium strains.</title>
        <authorList>
            <person name="Liu Q."/>
            <person name="Xin Y.-H."/>
        </authorList>
    </citation>
    <scope>NUCLEOTIDE SEQUENCE [LARGE SCALE GENOMIC DNA]</scope>
    <source>
        <strain evidence="1 2">Hh8</strain>
    </source>
</reference>
<keyword evidence="2" id="KW-1185">Reference proteome</keyword>
<accession>A0ABY2I0Q0</accession>
<evidence type="ECO:0000313" key="1">
    <source>
        <dbReference type="EMBL" id="TFB73120.1"/>
    </source>
</evidence>
<dbReference type="Proteomes" id="UP000298252">
    <property type="component" value="Unassembled WGS sequence"/>
</dbReference>